<dbReference type="AlphaFoldDB" id="A0AAD3TK08"/>
<protein>
    <submittedName>
        <fullName evidence="2">Uncharacterized protein</fullName>
    </submittedName>
</protein>
<comment type="caution">
    <text evidence="2">The sequence shown here is derived from an EMBL/GenBank/DDBJ whole genome shotgun (WGS) entry which is preliminary data.</text>
</comment>
<gene>
    <name evidence="2" type="ORF">Nepgr_032284</name>
</gene>
<dbReference type="EMBL" id="BSYO01000038">
    <property type="protein sequence ID" value="GMH30441.1"/>
    <property type="molecule type" value="Genomic_DNA"/>
</dbReference>
<feature type="region of interest" description="Disordered" evidence="1">
    <location>
        <begin position="140"/>
        <end position="167"/>
    </location>
</feature>
<dbReference type="Proteomes" id="UP001279734">
    <property type="component" value="Unassembled WGS sequence"/>
</dbReference>
<reference evidence="2" key="1">
    <citation type="submission" date="2023-05" db="EMBL/GenBank/DDBJ databases">
        <title>Nepenthes gracilis genome sequencing.</title>
        <authorList>
            <person name="Fukushima K."/>
        </authorList>
    </citation>
    <scope>NUCLEOTIDE SEQUENCE</scope>
    <source>
        <strain evidence="2">SING2019-196</strain>
    </source>
</reference>
<proteinExistence type="predicted"/>
<feature type="compositionally biased region" description="Low complexity" evidence="1">
    <location>
        <begin position="202"/>
        <end position="215"/>
    </location>
</feature>
<name>A0AAD3TK08_NEPGR</name>
<accession>A0AAD3TK08</accession>
<evidence type="ECO:0000313" key="3">
    <source>
        <dbReference type="Proteomes" id="UP001279734"/>
    </source>
</evidence>
<sequence length="232" mass="25107">MSLMLHCCADGEAGDAGGYRDSCFFVGCIVDPFYVDPVSLDETTWSFVNASADFSLLSEAGFILCCSWQNPKGQPQEIASKQPSSVAALLQPANSIMQHLHCPLSAWQQANQQKNRALVSIIPAHASAHSKAFKLTTNQWASAQPTNSRKQHRTGRCNTPTAAEDRLQHSNSSGIIIQHRSCILIIQPDPGLSQHPQSAEGTSPSPIPNSNSSTSRLTPYFRKASAAEMQTN</sequence>
<evidence type="ECO:0000313" key="2">
    <source>
        <dbReference type="EMBL" id="GMH30441.1"/>
    </source>
</evidence>
<keyword evidence="3" id="KW-1185">Reference proteome</keyword>
<feature type="region of interest" description="Disordered" evidence="1">
    <location>
        <begin position="188"/>
        <end position="232"/>
    </location>
</feature>
<evidence type="ECO:0000256" key="1">
    <source>
        <dbReference type="SAM" id="MobiDB-lite"/>
    </source>
</evidence>
<organism evidence="2 3">
    <name type="scientific">Nepenthes gracilis</name>
    <name type="common">Slender pitcher plant</name>
    <dbReference type="NCBI Taxonomy" id="150966"/>
    <lineage>
        <taxon>Eukaryota</taxon>
        <taxon>Viridiplantae</taxon>
        <taxon>Streptophyta</taxon>
        <taxon>Embryophyta</taxon>
        <taxon>Tracheophyta</taxon>
        <taxon>Spermatophyta</taxon>
        <taxon>Magnoliopsida</taxon>
        <taxon>eudicotyledons</taxon>
        <taxon>Gunneridae</taxon>
        <taxon>Pentapetalae</taxon>
        <taxon>Caryophyllales</taxon>
        <taxon>Nepenthaceae</taxon>
        <taxon>Nepenthes</taxon>
    </lineage>
</organism>